<evidence type="ECO:0000256" key="13">
    <source>
        <dbReference type="SAM" id="Phobius"/>
    </source>
</evidence>
<dbReference type="InterPro" id="IPR001128">
    <property type="entry name" value="Cyt_P450"/>
</dbReference>
<dbReference type="GO" id="GO:0020037">
    <property type="term" value="F:heme binding"/>
    <property type="evidence" value="ECO:0007669"/>
    <property type="project" value="InterPro"/>
</dbReference>
<evidence type="ECO:0000256" key="10">
    <source>
        <dbReference type="ARBA" id="ARBA00023136"/>
    </source>
</evidence>
<dbReference type="InterPro" id="IPR002401">
    <property type="entry name" value="Cyt_P450_E_grp-I"/>
</dbReference>
<dbReference type="GO" id="GO:0016131">
    <property type="term" value="P:brassinosteroid metabolic process"/>
    <property type="evidence" value="ECO:0007669"/>
    <property type="project" value="EnsemblPlants"/>
</dbReference>
<proteinExistence type="inferred from homology"/>
<evidence type="ECO:0000256" key="6">
    <source>
        <dbReference type="ARBA" id="ARBA00022989"/>
    </source>
</evidence>
<evidence type="ECO:0000256" key="1">
    <source>
        <dbReference type="ARBA" id="ARBA00004167"/>
    </source>
</evidence>
<dbReference type="PRINTS" id="PR00463">
    <property type="entry name" value="EP450I"/>
</dbReference>
<dbReference type="GO" id="GO:0016705">
    <property type="term" value="F:oxidoreductase activity, acting on paired donors, with incorporation or reduction of molecular oxygen"/>
    <property type="evidence" value="ECO:0007669"/>
    <property type="project" value="InterPro"/>
</dbReference>
<keyword evidence="6 13" id="KW-1133">Transmembrane helix</keyword>
<dbReference type="GO" id="GO:0004497">
    <property type="term" value="F:monooxygenase activity"/>
    <property type="evidence" value="ECO:0007669"/>
    <property type="project" value="UniProtKB-KW"/>
</dbReference>
<evidence type="ECO:0000256" key="8">
    <source>
        <dbReference type="ARBA" id="ARBA00023004"/>
    </source>
</evidence>
<feature type="transmembrane region" description="Helical" evidence="13">
    <location>
        <begin position="16"/>
        <end position="38"/>
    </location>
</feature>
<dbReference type="PANTHER" id="PTHR24282:SF31">
    <property type="entry name" value="CYTOCHROME P450 734A2"/>
    <property type="match status" value="1"/>
</dbReference>
<sequence>MEEDGGGGAGWGWATWRVAAVAAAAAVWVAMHVAARMADALWWRPRRLEAHFAAQGVRGPPYRFLLGSVREMVALMAEASSKPMSPPTSHNALPRVLAFYHYWRKIYGHRFLIWFGPTPRLTVAEPELIREIFLTRADAFDRYEAHPVVRQLEGDGLVSLHGDKWALHRRVLTDAFYPDNLNRLIPHVGKSVAALAAKWGAMAEAGGSGEVEVDVAEWFQAVTEEAITRATFGRSYDDGRVVFAMQGQLMAFASEAFRKVLVPGYRFLPTKKNRLSWRLDREIRRSLMRLIGRRSDEAEQGEKADDGSFRDLLGLMINAGAAAATRGEKNSPAAAIPVEDMLEECKTFFFAGKQTTTNLLTWATVLLAMHPDWQERARREVFDVCGAGELPSKEHLPKLKTLGMIMNETLRLYPPAVATIRRAKVDVQLSDGCMIPRDMELLVPIMAIHHDTRYWGPDASQFNPARFANGAAKAAKHPLAFIPFGLGSRMCVGQNLARLEAKLTMAILLQRFEIRTSPNYVHAPTVLMLLYPQYGAPLIFRPLSSHPPDSTGPSSIVQIDKKRVLVR</sequence>
<dbReference type="GO" id="GO:0005506">
    <property type="term" value="F:iron ion binding"/>
    <property type="evidence" value="ECO:0007669"/>
    <property type="project" value="InterPro"/>
</dbReference>
<feature type="binding site" description="axial binding residue" evidence="11">
    <location>
        <position position="491"/>
    </location>
    <ligand>
        <name>heme</name>
        <dbReference type="ChEBI" id="CHEBI:30413"/>
    </ligand>
    <ligandPart>
        <name>Fe</name>
        <dbReference type="ChEBI" id="CHEBI:18248"/>
    </ligandPart>
</feature>
<reference evidence="14" key="2">
    <citation type="submission" date="2018-04" db="EMBL/GenBank/DDBJ databases">
        <title>OnivRS2 (Oryza nivara Reference Sequence Version 2).</title>
        <authorList>
            <person name="Zhang J."/>
            <person name="Kudrna D."/>
            <person name="Lee S."/>
            <person name="Talag J."/>
            <person name="Rajasekar S."/>
            <person name="Welchert J."/>
            <person name="Hsing Y.-I."/>
            <person name="Wing R.A."/>
        </authorList>
    </citation>
    <scope>NUCLEOTIDE SEQUENCE [LARGE SCALE GENOMIC DNA]</scope>
    <source>
        <strain evidence="14">SL10</strain>
    </source>
</reference>
<keyword evidence="4 13" id="KW-0812">Transmembrane</keyword>
<keyword evidence="3 11" id="KW-0349">Heme</keyword>
<dbReference type="Gene3D" id="1.10.630.10">
    <property type="entry name" value="Cytochrome P450"/>
    <property type="match status" value="1"/>
</dbReference>
<evidence type="ECO:0000256" key="12">
    <source>
        <dbReference type="RuleBase" id="RU000461"/>
    </source>
</evidence>
<dbReference type="EnsemblPlants" id="ONIVA02G09550.1">
    <property type="protein sequence ID" value="ONIVA02G09550.1"/>
    <property type="gene ID" value="ONIVA02G09550"/>
</dbReference>
<dbReference type="AlphaFoldDB" id="A0A0E0G3I5"/>
<keyword evidence="15" id="KW-1185">Reference proteome</keyword>
<dbReference type="PANTHER" id="PTHR24282">
    <property type="entry name" value="CYTOCHROME P450 FAMILY MEMBER"/>
    <property type="match status" value="1"/>
</dbReference>
<comment type="similarity">
    <text evidence="2 12">Belongs to the cytochrome P450 family.</text>
</comment>
<protein>
    <recommendedName>
        <fullName evidence="16">Cytochrome P450</fullName>
    </recommendedName>
</protein>
<keyword evidence="10 13" id="KW-0472">Membrane</keyword>
<dbReference type="Proteomes" id="UP000006591">
    <property type="component" value="Chromosome 2"/>
</dbReference>
<evidence type="ECO:0000256" key="2">
    <source>
        <dbReference type="ARBA" id="ARBA00010617"/>
    </source>
</evidence>
<evidence type="ECO:0000256" key="5">
    <source>
        <dbReference type="ARBA" id="ARBA00022723"/>
    </source>
</evidence>
<dbReference type="InterPro" id="IPR017972">
    <property type="entry name" value="Cyt_P450_CS"/>
</dbReference>
<name>A0A0E0G3I5_ORYNI</name>
<evidence type="ECO:0000256" key="3">
    <source>
        <dbReference type="ARBA" id="ARBA00022617"/>
    </source>
</evidence>
<dbReference type="SUPFAM" id="SSF48264">
    <property type="entry name" value="Cytochrome P450"/>
    <property type="match status" value="1"/>
</dbReference>
<dbReference type="Gramene" id="ONIVA02G09550.1">
    <property type="protein sequence ID" value="ONIVA02G09550.1"/>
    <property type="gene ID" value="ONIVA02G09550"/>
</dbReference>
<evidence type="ECO:0000256" key="7">
    <source>
        <dbReference type="ARBA" id="ARBA00023002"/>
    </source>
</evidence>
<dbReference type="HOGENOM" id="CLU_001570_5_0_1"/>
<dbReference type="eggNOG" id="KOG0157">
    <property type="taxonomic scope" value="Eukaryota"/>
</dbReference>
<dbReference type="GO" id="GO:0010268">
    <property type="term" value="P:brassinosteroid homeostasis"/>
    <property type="evidence" value="ECO:0007669"/>
    <property type="project" value="EnsemblPlants"/>
</dbReference>
<dbReference type="OMA" id="SWRLDRE"/>
<comment type="cofactor">
    <cofactor evidence="11">
        <name>heme</name>
        <dbReference type="ChEBI" id="CHEBI:30413"/>
    </cofactor>
</comment>
<evidence type="ECO:0000313" key="15">
    <source>
        <dbReference type="Proteomes" id="UP000006591"/>
    </source>
</evidence>
<dbReference type="InterPro" id="IPR050665">
    <property type="entry name" value="Cytochrome_P450_Monooxygen"/>
</dbReference>
<accession>A0A0E0G3I5</accession>
<dbReference type="CDD" id="cd20639">
    <property type="entry name" value="CYP734"/>
    <property type="match status" value="1"/>
</dbReference>
<evidence type="ECO:0000313" key="14">
    <source>
        <dbReference type="EnsemblPlants" id="ONIVA02G09550.1"/>
    </source>
</evidence>
<reference evidence="14" key="1">
    <citation type="submission" date="2015-04" db="UniProtKB">
        <authorList>
            <consortium name="EnsemblPlants"/>
        </authorList>
    </citation>
    <scope>IDENTIFICATION</scope>
    <source>
        <strain evidence="14">SL10</strain>
    </source>
</reference>
<evidence type="ECO:0000256" key="4">
    <source>
        <dbReference type="ARBA" id="ARBA00022692"/>
    </source>
</evidence>
<dbReference type="InterPro" id="IPR036396">
    <property type="entry name" value="Cyt_P450_sf"/>
</dbReference>
<keyword evidence="7 12" id="KW-0560">Oxidoreductase</keyword>
<dbReference type="FunFam" id="1.10.630.10:FF:000029">
    <property type="entry name" value="Cytochrome P450 734A1"/>
    <property type="match status" value="1"/>
</dbReference>
<dbReference type="GO" id="GO:0016020">
    <property type="term" value="C:membrane"/>
    <property type="evidence" value="ECO:0007669"/>
    <property type="project" value="UniProtKB-SubCell"/>
</dbReference>
<dbReference type="PROSITE" id="PS00086">
    <property type="entry name" value="CYTOCHROME_P450"/>
    <property type="match status" value="1"/>
</dbReference>
<evidence type="ECO:0008006" key="16">
    <source>
        <dbReference type="Google" id="ProtNLM"/>
    </source>
</evidence>
<dbReference type="PRINTS" id="PR00385">
    <property type="entry name" value="P450"/>
</dbReference>
<keyword evidence="9 12" id="KW-0503">Monooxygenase</keyword>
<evidence type="ECO:0000256" key="9">
    <source>
        <dbReference type="ARBA" id="ARBA00023033"/>
    </source>
</evidence>
<comment type="subcellular location">
    <subcellularLocation>
        <location evidence="1">Membrane</location>
        <topology evidence="1">Single-pass membrane protein</topology>
    </subcellularLocation>
</comment>
<dbReference type="Pfam" id="PF00067">
    <property type="entry name" value="p450"/>
    <property type="match status" value="1"/>
</dbReference>
<keyword evidence="5 11" id="KW-0479">Metal-binding</keyword>
<evidence type="ECO:0000256" key="11">
    <source>
        <dbReference type="PIRSR" id="PIRSR602401-1"/>
    </source>
</evidence>
<dbReference type="STRING" id="4536.A0A0E0G3I5"/>
<keyword evidence="8 11" id="KW-0408">Iron</keyword>
<organism evidence="14">
    <name type="scientific">Oryza nivara</name>
    <name type="common">Indian wild rice</name>
    <name type="synonym">Oryza sativa f. spontanea</name>
    <dbReference type="NCBI Taxonomy" id="4536"/>
    <lineage>
        <taxon>Eukaryota</taxon>
        <taxon>Viridiplantae</taxon>
        <taxon>Streptophyta</taxon>
        <taxon>Embryophyta</taxon>
        <taxon>Tracheophyta</taxon>
        <taxon>Spermatophyta</taxon>
        <taxon>Magnoliopsida</taxon>
        <taxon>Liliopsida</taxon>
        <taxon>Poales</taxon>
        <taxon>Poaceae</taxon>
        <taxon>BOP clade</taxon>
        <taxon>Oryzoideae</taxon>
        <taxon>Oryzeae</taxon>
        <taxon>Oryzinae</taxon>
        <taxon>Oryza</taxon>
    </lineage>
</organism>